<dbReference type="PANTHER" id="PTHR36955:SF1">
    <property type="entry name" value="SECRETED NEMATODE CLADE V PROTEIN GENE FAMILY"/>
    <property type="match status" value="1"/>
</dbReference>
<name>A0A016SM00_9BILA</name>
<reference evidence="3" key="1">
    <citation type="journal article" date="2015" name="Nat. Genet.">
        <title>The genome and transcriptome of the zoonotic hookworm Ancylostoma ceylanicum identify infection-specific gene families.</title>
        <authorList>
            <person name="Schwarz E.M."/>
            <person name="Hu Y."/>
            <person name="Antoshechkin I."/>
            <person name="Miller M.M."/>
            <person name="Sternberg P.W."/>
            <person name="Aroian R.V."/>
        </authorList>
    </citation>
    <scope>NUCLEOTIDE SEQUENCE</scope>
    <source>
        <strain evidence="3">HY135</strain>
    </source>
</reference>
<evidence type="ECO:0000313" key="3">
    <source>
        <dbReference type="Proteomes" id="UP000024635"/>
    </source>
</evidence>
<keyword evidence="1" id="KW-0732">Signal</keyword>
<dbReference type="AlphaFoldDB" id="A0A016SM00"/>
<dbReference type="EMBL" id="JARK01001539">
    <property type="protein sequence ID" value="EYB91728.1"/>
    <property type="molecule type" value="Genomic_DNA"/>
</dbReference>
<protein>
    <recommendedName>
        <fullName evidence="4">Ground-like domain-containing protein</fullName>
    </recommendedName>
</protein>
<gene>
    <name evidence="2" type="primary">Acey_s0203.g1860</name>
    <name evidence="2" type="ORF">Y032_0203g1860</name>
</gene>
<comment type="caution">
    <text evidence="2">The sequence shown here is derived from an EMBL/GenBank/DDBJ whole genome shotgun (WGS) entry which is preliminary data.</text>
</comment>
<feature type="signal peptide" evidence="1">
    <location>
        <begin position="1"/>
        <end position="19"/>
    </location>
</feature>
<organism evidence="2 3">
    <name type="scientific">Ancylostoma ceylanicum</name>
    <dbReference type="NCBI Taxonomy" id="53326"/>
    <lineage>
        <taxon>Eukaryota</taxon>
        <taxon>Metazoa</taxon>
        <taxon>Ecdysozoa</taxon>
        <taxon>Nematoda</taxon>
        <taxon>Chromadorea</taxon>
        <taxon>Rhabditida</taxon>
        <taxon>Rhabditina</taxon>
        <taxon>Rhabditomorpha</taxon>
        <taxon>Strongyloidea</taxon>
        <taxon>Ancylostomatidae</taxon>
        <taxon>Ancylostomatinae</taxon>
        <taxon>Ancylostoma</taxon>
    </lineage>
</organism>
<feature type="chain" id="PRO_5001489687" description="Ground-like domain-containing protein" evidence="1">
    <location>
        <begin position="20"/>
        <end position="192"/>
    </location>
</feature>
<dbReference type="STRING" id="53326.A0A016SM00"/>
<evidence type="ECO:0000313" key="2">
    <source>
        <dbReference type="EMBL" id="EYB91728.1"/>
    </source>
</evidence>
<dbReference type="PANTHER" id="PTHR36955">
    <property type="entry name" value="SECRETED NEMATODE CLADE V PROTEIN GENE FAMILY"/>
    <property type="match status" value="1"/>
</dbReference>
<evidence type="ECO:0008006" key="4">
    <source>
        <dbReference type="Google" id="ProtNLM"/>
    </source>
</evidence>
<evidence type="ECO:0000256" key="1">
    <source>
        <dbReference type="SAM" id="SignalP"/>
    </source>
</evidence>
<dbReference type="Pfam" id="PF17619">
    <property type="entry name" value="SCVP"/>
    <property type="match status" value="1"/>
</dbReference>
<dbReference type="InterPro" id="IPR035126">
    <property type="entry name" value="SCVP"/>
</dbReference>
<proteinExistence type="predicted"/>
<accession>A0A016SM00</accession>
<sequence length="192" mass="21200">MDSVLVLFAIFAILGQVQACAPPPGKGSDIEPPPKKGKRDVEKVQVTAVTNQKYNPSLNDEHLLTMRALLNDYCISKNIVYDRDLVQEAVVNVGGKFAVVYTMLDADCDGACETLSISLLFSPSDIHMCCPNCSRPLTQSRQCAQPLEHAWCYAWDRVLNRVHNFAQGAKSQAMFITQIEIKCGAKPEIVIN</sequence>
<dbReference type="Proteomes" id="UP000024635">
    <property type="component" value="Unassembled WGS sequence"/>
</dbReference>
<keyword evidence="3" id="KW-1185">Reference proteome</keyword>